<evidence type="ECO:0000256" key="4">
    <source>
        <dbReference type="ARBA" id="ARBA00022771"/>
    </source>
</evidence>
<evidence type="ECO:0000259" key="11">
    <source>
        <dbReference type="PROSITE" id="PS51017"/>
    </source>
</evidence>
<name>A0A2U8RMJ9_GINBI</name>
<feature type="domain" description="B box-type" evidence="10">
    <location>
        <begin position="28"/>
        <end position="75"/>
    </location>
</feature>
<comment type="similarity">
    <text evidence="2">Belongs to the CONSTANS family.</text>
</comment>
<evidence type="ECO:0000256" key="5">
    <source>
        <dbReference type="ARBA" id="ARBA00022833"/>
    </source>
</evidence>
<dbReference type="PANTHER" id="PTHR31874">
    <property type="entry name" value="CCT MOTIF FAMILY PROTEIN, EXPRESSED"/>
    <property type="match status" value="1"/>
</dbReference>
<dbReference type="EMBL" id="MF419213">
    <property type="protein sequence ID" value="AWM30408.1"/>
    <property type="molecule type" value="mRNA"/>
</dbReference>
<evidence type="ECO:0000259" key="10">
    <source>
        <dbReference type="PROSITE" id="PS50119"/>
    </source>
</evidence>
<reference evidence="13" key="2">
    <citation type="submission" date="2017-10" db="EMBL/GenBank/DDBJ databases">
        <title>Cloning and expression analysis of a CONSTANS gene (GbCOL-6) from Ginkgo biloba.</title>
        <authorList>
            <person name="Fu M."/>
        </authorList>
    </citation>
    <scope>NUCLEOTIDE SEQUENCE</scope>
</reference>
<dbReference type="PROSITE" id="PS51017">
    <property type="entry name" value="CCT"/>
    <property type="match status" value="1"/>
</dbReference>
<accession>A0A2U8RMJ9</accession>
<evidence type="ECO:0000256" key="6">
    <source>
        <dbReference type="ARBA" id="ARBA00023242"/>
    </source>
</evidence>
<dbReference type="Pfam" id="PF06203">
    <property type="entry name" value="CCT"/>
    <property type="match status" value="1"/>
</dbReference>
<evidence type="ECO:0000256" key="7">
    <source>
        <dbReference type="PROSITE-ProRule" id="PRU00024"/>
    </source>
</evidence>
<dbReference type="Pfam" id="PF00643">
    <property type="entry name" value="zf-B_box"/>
    <property type="match status" value="1"/>
</dbReference>
<keyword evidence="5" id="KW-0862">Zinc</keyword>
<dbReference type="OMA" id="VTESYAM"/>
<feature type="domain" description="CCT" evidence="11">
    <location>
        <begin position="443"/>
        <end position="485"/>
    </location>
</feature>
<dbReference type="EMBL" id="MG251395">
    <property type="protein sequence ID" value="AXV45365.1"/>
    <property type="molecule type" value="mRNA"/>
</dbReference>
<dbReference type="InterPro" id="IPR000315">
    <property type="entry name" value="Znf_B-box"/>
</dbReference>
<evidence type="ECO:0000313" key="12">
    <source>
        <dbReference type="EMBL" id="AWM30408.1"/>
    </source>
</evidence>
<keyword evidence="6 8" id="KW-0539">Nucleus</keyword>
<keyword evidence="3" id="KW-0479">Metal-binding</keyword>
<dbReference type="PANTHER" id="PTHR31874:SF1">
    <property type="entry name" value="ZINC FINGER PROTEIN CONSTANS-LIKE 6"/>
    <property type="match status" value="1"/>
</dbReference>
<dbReference type="GO" id="GO:0006355">
    <property type="term" value="P:regulation of DNA-templated transcription"/>
    <property type="evidence" value="ECO:0007669"/>
    <property type="project" value="TreeGrafter"/>
</dbReference>
<dbReference type="AlphaFoldDB" id="A0A2U8RMJ9"/>
<dbReference type="CDD" id="cd19821">
    <property type="entry name" value="Bbox1_BBX-like"/>
    <property type="match status" value="1"/>
</dbReference>
<evidence type="ECO:0000256" key="9">
    <source>
        <dbReference type="SAM" id="MobiDB-lite"/>
    </source>
</evidence>
<dbReference type="SMART" id="SM00336">
    <property type="entry name" value="BBOX"/>
    <property type="match status" value="1"/>
</dbReference>
<feature type="region of interest" description="Disordered" evidence="9">
    <location>
        <begin position="98"/>
        <end position="124"/>
    </location>
</feature>
<protein>
    <submittedName>
        <fullName evidence="12">CONSTANS-like protein 6</fullName>
    </submittedName>
</protein>
<dbReference type="InterPro" id="IPR049808">
    <property type="entry name" value="CONSTANS-like_Bbox1"/>
</dbReference>
<feature type="region of interest" description="Disordered" evidence="9">
    <location>
        <begin position="179"/>
        <end position="200"/>
    </location>
</feature>
<proteinExistence type="evidence at transcript level"/>
<dbReference type="PROSITE" id="PS50119">
    <property type="entry name" value="ZF_BBOX"/>
    <property type="match status" value="1"/>
</dbReference>
<dbReference type="GO" id="GO:0008270">
    <property type="term" value="F:zinc ion binding"/>
    <property type="evidence" value="ECO:0007669"/>
    <property type="project" value="UniProtKB-KW"/>
</dbReference>
<feature type="compositionally biased region" description="Basic residues" evidence="9">
    <location>
        <begin position="105"/>
        <end position="115"/>
    </location>
</feature>
<organism evidence="12">
    <name type="scientific">Ginkgo biloba</name>
    <name type="common">Ginkgo</name>
    <name type="synonym">Maidenhair tree</name>
    <dbReference type="NCBI Taxonomy" id="3311"/>
    <lineage>
        <taxon>Eukaryota</taxon>
        <taxon>Viridiplantae</taxon>
        <taxon>Streptophyta</taxon>
        <taxon>Embryophyta</taxon>
        <taxon>Tracheophyta</taxon>
        <taxon>Spermatophyta</taxon>
        <taxon>Ginkgoidae</taxon>
        <taxon>Ginkgoales</taxon>
        <taxon>Ginkgoaceae</taxon>
        <taxon>Ginkgo</taxon>
    </lineage>
</organism>
<evidence type="ECO:0000256" key="2">
    <source>
        <dbReference type="ARBA" id="ARBA00010024"/>
    </source>
</evidence>
<dbReference type="InterPro" id="IPR052453">
    <property type="entry name" value="CONSTANS-like_ZF"/>
</dbReference>
<feature type="compositionally biased region" description="Polar residues" evidence="9">
    <location>
        <begin position="179"/>
        <end position="193"/>
    </location>
</feature>
<evidence type="ECO:0000256" key="3">
    <source>
        <dbReference type="ARBA" id="ARBA00022723"/>
    </source>
</evidence>
<gene>
    <name evidence="13" type="primary">GbCOL-6</name>
</gene>
<dbReference type="InterPro" id="IPR010402">
    <property type="entry name" value="CCT_domain"/>
</dbReference>
<sequence length="492" mass="54653">MEGSEDADGSMRKTAKNSNKMTMAIGGRRARPCDVCGEQLARWYCGADQANLCDSCDGSVHTANSVACRHERVRLTPTQVRSAGAPLTNHSSALLTATRSSIWRHASRKRSRPSSRPHPDYQRQTDEIITKLGRLKPSIKVFDFMSTTAESNGDDDYPLHQVPILADEFDFMNRPTAYSTLPSSTAPNENSSAGPMGGTGRASCEELPVEFLESKAVDLCDFEVEMSLGCSFIGPDAHVTVDDLGGLGLYSFSKPYADLDAHDGVGFFDSQRHNCGCSETDHCEGSSPMDEKNGEIPLSWLCNRVKVEESEDVDHVFGSSDIKVEEQEDIDLCDITVNEDVEVKIKLDFDDYFQEEEKKICLRLDYEDVLIAWSDRGSLWADNKTIQAFVDDTSSDGTEGFQEYGIVPDLSLGIARGASGDQGEQVPVMNGGGDHEGRHGEGREARVMRYREKRRSRLFSKKIRYEVRKLNAEKRPRMKGRFVKRTPGLSLE</sequence>
<keyword evidence="4 7" id="KW-0863">Zinc-finger</keyword>
<dbReference type="GO" id="GO:0005634">
    <property type="term" value="C:nucleus"/>
    <property type="evidence" value="ECO:0007669"/>
    <property type="project" value="UniProtKB-SubCell"/>
</dbReference>
<evidence type="ECO:0000256" key="1">
    <source>
        <dbReference type="ARBA" id="ARBA00004123"/>
    </source>
</evidence>
<evidence type="ECO:0000313" key="13">
    <source>
        <dbReference type="EMBL" id="AXV45365.1"/>
    </source>
</evidence>
<evidence type="ECO:0000256" key="8">
    <source>
        <dbReference type="PROSITE-ProRule" id="PRU00357"/>
    </source>
</evidence>
<reference evidence="12" key="1">
    <citation type="submission" date="2017-07" db="EMBL/GenBank/DDBJ databases">
        <title>Cloning and Expression Analysis of Flowering Gene CONSTANS.</title>
        <authorList>
            <person name="Fu M."/>
        </authorList>
    </citation>
    <scope>NUCLEOTIDE SEQUENCE</scope>
</reference>
<comment type="subcellular location">
    <subcellularLocation>
        <location evidence="1 8">Nucleus</location>
    </subcellularLocation>
</comment>